<proteinExistence type="predicted"/>
<organism evidence="1 2">
    <name type="scientific">Jimgerdemannia flammicorona</name>
    <dbReference type="NCBI Taxonomy" id="994334"/>
    <lineage>
        <taxon>Eukaryota</taxon>
        <taxon>Fungi</taxon>
        <taxon>Fungi incertae sedis</taxon>
        <taxon>Mucoromycota</taxon>
        <taxon>Mucoromycotina</taxon>
        <taxon>Endogonomycetes</taxon>
        <taxon>Endogonales</taxon>
        <taxon>Endogonaceae</taxon>
        <taxon>Jimgerdemannia</taxon>
    </lineage>
</organism>
<gene>
    <name evidence="1" type="ORF">BC938DRAFT_473255</name>
</gene>
<evidence type="ECO:0000313" key="1">
    <source>
        <dbReference type="EMBL" id="RUS24669.1"/>
    </source>
</evidence>
<sequence>MSSHLARAGSVSYPLQVALATVCVIIVVLTMSSHLAKAGSVSNPWDTHCNSCRCGYFTNF</sequence>
<dbReference type="AlphaFoldDB" id="A0A433Q4D1"/>
<keyword evidence="2" id="KW-1185">Reference proteome</keyword>
<evidence type="ECO:0000313" key="2">
    <source>
        <dbReference type="Proteomes" id="UP000274822"/>
    </source>
</evidence>
<dbReference type="Proteomes" id="UP000274822">
    <property type="component" value="Unassembled WGS sequence"/>
</dbReference>
<accession>A0A433Q4D1</accession>
<reference evidence="1 2" key="1">
    <citation type="journal article" date="2018" name="New Phytol.">
        <title>Phylogenomics of Endogonaceae and evolution of mycorrhizas within Mucoromycota.</title>
        <authorList>
            <person name="Chang Y."/>
            <person name="Desiro A."/>
            <person name="Na H."/>
            <person name="Sandor L."/>
            <person name="Lipzen A."/>
            <person name="Clum A."/>
            <person name="Barry K."/>
            <person name="Grigoriev I.V."/>
            <person name="Martin F.M."/>
            <person name="Stajich J.E."/>
            <person name="Smith M.E."/>
            <person name="Bonito G."/>
            <person name="Spatafora J.W."/>
        </authorList>
    </citation>
    <scope>NUCLEOTIDE SEQUENCE [LARGE SCALE GENOMIC DNA]</scope>
    <source>
        <strain evidence="1 2">AD002</strain>
    </source>
</reference>
<name>A0A433Q4D1_9FUNG</name>
<feature type="non-terminal residue" evidence="1">
    <location>
        <position position="60"/>
    </location>
</feature>
<comment type="caution">
    <text evidence="1">The sequence shown here is derived from an EMBL/GenBank/DDBJ whole genome shotgun (WGS) entry which is preliminary data.</text>
</comment>
<dbReference type="EMBL" id="RBNJ01015310">
    <property type="protein sequence ID" value="RUS24669.1"/>
    <property type="molecule type" value="Genomic_DNA"/>
</dbReference>
<protein>
    <submittedName>
        <fullName evidence="1">Uncharacterized protein</fullName>
    </submittedName>
</protein>